<keyword evidence="4" id="KW-0572">Peptidoglycan-anchor</keyword>
<dbReference type="NCBIfam" id="TIGR01167">
    <property type="entry name" value="LPXTG_anchor"/>
    <property type="match status" value="1"/>
</dbReference>
<dbReference type="InterPro" id="IPR026466">
    <property type="entry name" value="Fim_isopep_form_D2_dom"/>
</dbReference>
<evidence type="ECO:0000256" key="1">
    <source>
        <dbReference type="ARBA" id="ARBA00022512"/>
    </source>
</evidence>
<evidence type="ECO:0000256" key="3">
    <source>
        <dbReference type="ARBA" id="ARBA00022729"/>
    </source>
</evidence>
<protein>
    <submittedName>
        <fullName evidence="9">Uncharacterized protein</fullName>
    </submittedName>
</protein>
<evidence type="ECO:0000259" key="8">
    <source>
        <dbReference type="Pfam" id="PF17802"/>
    </source>
</evidence>
<evidence type="ECO:0000256" key="2">
    <source>
        <dbReference type="ARBA" id="ARBA00022525"/>
    </source>
</evidence>
<dbReference type="InterPro" id="IPR019931">
    <property type="entry name" value="LPXTG_anchor"/>
</dbReference>
<dbReference type="Gene3D" id="2.60.40.10">
    <property type="entry name" value="Immunoglobulins"/>
    <property type="match status" value="1"/>
</dbReference>
<dbReference type="Pfam" id="PF17802">
    <property type="entry name" value="SpaA"/>
    <property type="match status" value="1"/>
</dbReference>
<dbReference type="InterPro" id="IPR013783">
    <property type="entry name" value="Ig-like_fold"/>
</dbReference>
<accession>A0A430FER7</accession>
<dbReference type="GO" id="GO:0005975">
    <property type="term" value="P:carbohydrate metabolic process"/>
    <property type="evidence" value="ECO:0007669"/>
    <property type="project" value="UniProtKB-ARBA"/>
</dbReference>
<evidence type="ECO:0000313" key="10">
    <source>
        <dbReference type="Proteomes" id="UP000288607"/>
    </source>
</evidence>
<keyword evidence="5" id="KW-0472">Membrane</keyword>
<feature type="domain" description="SpaA-like prealbumin fold" evidence="8">
    <location>
        <begin position="338"/>
        <end position="442"/>
    </location>
</feature>
<dbReference type="RefSeq" id="WP_164520700.1">
    <property type="nucleotide sequence ID" value="NZ_QXGJ01000004.1"/>
</dbReference>
<dbReference type="Pfam" id="PF00746">
    <property type="entry name" value="Gram_pos_anchor"/>
    <property type="match status" value="1"/>
</dbReference>
<evidence type="ECO:0000256" key="4">
    <source>
        <dbReference type="ARBA" id="ARBA00023088"/>
    </source>
</evidence>
<dbReference type="InterPro" id="IPR041033">
    <property type="entry name" value="SpaA_PFL_dom_1"/>
</dbReference>
<feature type="transmembrane region" description="Helical" evidence="5">
    <location>
        <begin position="479"/>
        <end position="501"/>
    </location>
</feature>
<comment type="caution">
    <text evidence="9">The sequence shown here is derived from an EMBL/GenBank/DDBJ whole genome shotgun (WGS) entry which is preliminary data.</text>
</comment>
<keyword evidence="5" id="KW-0812">Transmembrane</keyword>
<evidence type="ECO:0000256" key="5">
    <source>
        <dbReference type="SAM" id="Phobius"/>
    </source>
</evidence>
<proteinExistence type="predicted"/>
<dbReference type="EMBL" id="QXGJ01000004">
    <property type="protein sequence ID" value="RSX51258.1"/>
    <property type="molecule type" value="Genomic_DNA"/>
</dbReference>
<keyword evidence="5" id="KW-1133">Transmembrane helix</keyword>
<keyword evidence="2" id="KW-0964">Secreted</keyword>
<feature type="chain" id="PRO_5019239835" evidence="6">
    <location>
        <begin position="32"/>
        <end position="509"/>
    </location>
</feature>
<evidence type="ECO:0000313" key="9">
    <source>
        <dbReference type="EMBL" id="RSX51258.1"/>
    </source>
</evidence>
<evidence type="ECO:0000256" key="6">
    <source>
        <dbReference type="SAM" id="SignalP"/>
    </source>
</evidence>
<feature type="domain" description="Gram-positive cocci surface proteins LPxTG" evidence="7">
    <location>
        <begin position="471"/>
        <end position="505"/>
    </location>
</feature>
<sequence>MSNNLRRIVAPTVAAFVAAAALGTGVLSANAADGGQAAAANATITLSAASGDLVGHTFDVYRVGSYTNYGNWNNDADGKIDSTDVVNANQAATDWLKAAGIKADQATGHDEAGTIAAGNAQAARSAAAALAAVKNKPQAVQSGIAVSADAKDKTTLTIGGLEEGYYLVVDSDGLPLLVGTKIGGHDLDTQTLGVAVVKSTILSVSKDGAGDSTIGATVSYTVSFKVPDKNSNPKSLSYEDVATNLSVNQDSIKVKVGDGAAAAPAQGTLTMKDANAGFTYNATGLLTDANYGKQVTITYTAVVLGEDPSNTGTVHANLDGTDHTGTTPEGPVTLANFDFKIHKTNNDGTVALKNAGFTIKASDGKYMKFAQGKWTKVDAKDDQAAVAAGAEAKTNDQGFLSFAGLGDGTYTVTESTVPDGYLKTPAQFTIKIDNKAHTGVVTGTGANNGLTPNVTIKDGGQVEVHNLNSITQLPQTGAAGVYVLAGTAALLALAGGATYALKRKQQPAA</sequence>
<keyword evidence="3 6" id="KW-0732">Signal</keyword>
<reference evidence="9 10" key="1">
    <citation type="submission" date="2018-09" db="EMBL/GenBank/DDBJ databases">
        <title>Characterization of the phylogenetic diversity of five novel species belonging to the genus Bifidobacterium.</title>
        <authorList>
            <person name="Lugli G.A."/>
            <person name="Duranti S."/>
            <person name="Milani C."/>
        </authorList>
    </citation>
    <scope>NUCLEOTIDE SEQUENCE [LARGE SCALE GENOMIC DNA]</scope>
    <source>
        <strain evidence="9 10">2028B</strain>
    </source>
</reference>
<dbReference type="Proteomes" id="UP000288607">
    <property type="component" value="Unassembled WGS sequence"/>
</dbReference>
<keyword evidence="10" id="KW-1185">Reference proteome</keyword>
<feature type="signal peptide" evidence="6">
    <location>
        <begin position="1"/>
        <end position="31"/>
    </location>
</feature>
<dbReference type="AlphaFoldDB" id="A0A430FER7"/>
<dbReference type="NCBIfam" id="TIGR04226">
    <property type="entry name" value="RrgB_K2N_iso_D2"/>
    <property type="match status" value="1"/>
</dbReference>
<name>A0A430FER7_9BIFI</name>
<dbReference type="Gene3D" id="2.60.40.740">
    <property type="match status" value="1"/>
</dbReference>
<gene>
    <name evidence="9" type="ORF">D2E23_1103</name>
</gene>
<organism evidence="9 10">
    <name type="scientific">Bifidobacterium callimiconis</name>
    <dbReference type="NCBI Taxonomy" id="2306973"/>
    <lineage>
        <taxon>Bacteria</taxon>
        <taxon>Bacillati</taxon>
        <taxon>Actinomycetota</taxon>
        <taxon>Actinomycetes</taxon>
        <taxon>Bifidobacteriales</taxon>
        <taxon>Bifidobacteriaceae</taxon>
        <taxon>Bifidobacterium</taxon>
    </lineage>
</organism>
<evidence type="ECO:0000259" key="7">
    <source>
        <dbReference type="Pfam" id="PF00746"/>
    </source>
</evidence>
<keyword evidence="1" id="KW-0134">Cell wall</keyword>